<dbReference type="RefSeq" id="XP_004990038.1">
    <property type="nucleotide sequence ID" value="XM_004989981.1"/>
</dbReference>
<gene>
    <name evidence="2" type="ORF">PTSG_09609</name>
</gene>
<reference evidence="2" key="1">
    <citation type="submission" date="2009-08" db="EMBL/GenBank/DDBJ databases">
        <title>Annotation of Salpingoeca rosetta.</title>
        <authorList>
            <consortium name="The Broad Institute Genome Sequencing Platform"/>
            <person name="Russ C."/>
            <person name="Cuomo C."/>
            <person name="Burger G."/>
            <person name="Gray M.W."/>
            <person name="Holland P.W.H."/>
            <person name="King N."/>
            <person name="Lang F.B.F."/>
            <person name="Roger A.J."/>
            <person name="Ruiz-Trillo I."/>
            <person name="Young S.K."/>
            <person name="Zeng Q."/>
            <person name="Gargeya S."/>
            <person name="Alvarado L."/>
            <person name="Berlin A."/>
            <person name="Chapman S.B."/>
            <person name="Chen Z."/>
            <person name="Freedman E."/>
            <person name="Gellesch M."/>
            <person name="Goldberg J."/>
            <person name="Griggs A."/>
            <person name="Gujja S."/>
            <person name="Heilman E."/>
            <person name="Heiman D."/>
            <person name="Howarth C."/>
            <person name="Mehta T."/>
            <person name="Neiman D."/>
            <person name="Pearson M."/>
            <person name="Roberts A."/>
            <person name="Saif S."/>
            <person name="Shea T."/>
            <person name="Shenoy N."/>
            <person name="Sisk P."/>
            <person name="Stolte C."/>
            <person name="Sykes S."/>
            <person name="White J."/>
            <person name="Yandava C."/>
            <person name="Haas B."/>
            <person name="Nusbaum C."/>
            <person name="Birren B."/>
        </authorList>
    </citation>
    <scope>NUCLEOTIDE SEQUENCE [LARGE SCALE GENOMIC DNA]</scope>
    <source>
        <strain evidence="2">ATCC 50818</strain>
    </source>
</reference>
<name>F2ULH7_SALR5</name>
<dbReference type="EMBL" id="GL832980">
    <property type="protein sequence ID" value="EGD77976.1"/>
    <property type="molecule type" value="Genomic_DNA"/>
</dbReference>
<dbReference type="KEGG" id="sre:PTSG_09609"/>
<organism evidence="3">
    <name type="scientific">Salpingoeca rosetta (strain ATCC 50818 / BSB-021)</name>
    <dbReference type="NCBI Taxonomy" id="946362"/>
    <lineage>
        <taxon>Eukaryota</taxon>
        <taxon>Choanoflagellata</taxon>
        <taxon>Craspedida</taxon>
        <taxon>Salpingoecidae</taxon>
        <taxon>Salpingoeca</taxon>
    </lineage>
</organism>
<accession>F2ULH7</accession>
<protein>
    <submittedName>
        <fullName evidence="2">Uncharacterized protein</fullName>
    </submittedName>
</protein>
<dbReference type="PANTHER" id="PTHR21439">
    <property type="entry name" value="OXIDORED-NITRO DOMAIN-CONTAINING PROTEIN"/>
    <property type="match status" value="1"/>
</dbReference>
<dbReference type="OrthoDB" id="2157380at2759"/>
<dbReference type="InParanoid" id="F2ULH7"/>
<dbReference type="GO" id="GO:0005737">
    <property type="term" value="C:cytoplasm"/>
    <property type="evidence" value="ECO:0007669"/>
    <property type="project" value="TreeGrafter"/>
</dbReference>
<feature type="region of interest" description="Disordered" evidence="1">
    <location>
        <begin position="255"/>
        <end position="284"/>
    </location>
</feature>
<evidence type="ECO:0000313" key="3">
    <source>
        <dbReference type="Proteomes" id="UP000007799"/>
    </source>
</evidence>
<dbReference type="GeneID" id="16070590"/>
<evidence type="ECO:0000256" key="1">
    <source>
        <dbReference type="SAM" id="MobiDB-lite"/>
    </source>
</evidence>
<dbReference type="AlphaFoldDB" id="F2ULH7"/>
<dbReference type="eggNOG" id="KOG4033">
    <property type="taxonomic scope" value="Eukaryota"/>
</dbReference>
<dbReference type="GO" id="GO:0005886">
    <property type="term" value="C:plasma membrane"/>
    <property type="evidence" value="ECO:0007669"/>
    <property type="project" value="TreeGrafter"/>
</dbReference>
<evidence type="ECO:0000313" key="2">
    <source>
        <dbReference type="EMBL" id="EGD77976.1"/>
    </source>
</evidence>
<dbReference type="InterPro" id="IPR019332">
    <property type="entry name" value="OSCP1"/>
</dbReference>
<proteinExistence type="predicted"/>
<dbReference type="PANTHER" id="PTHR21439:SF0">
    <property type="entry name" value="PROTEIN OSCP1"/>
    <property type="match status" value="1"/>
</dbReference>
<keyword evidence="3" id="KW-1185">Reference proteome</keyword>
<dbReference type="Pfam" id="PF10188">
    <property type="entry name" value="Oscp1"/>
    <property type="match status" value="1"/>
</dbReference>
<dbReference type="Proteomes" id="UP000007799">
    <property type="component" value="Unassembled WGS sequence"/>
</dbReference>
<dbReference type="STRING" id="946362.F2ULH7"/>
<sequence length="291" mass="32396">MARCALPVLLLNLNCEMLYVIEERLVAQGVDAEKSARVRSDLVTAMFDREFIETLFKPQPMYDQAQLMSMLDHFSQASIIRLNAKSLSKLFDLMIMTVKYQFSLCKCAKEMLAVTLTHLEVVHDTLHLSQSCQQLVEHTINLVKERYGSLSTGTWQRIRHVIGCVLQDKHTRTALQGLNLLARLVGGKKEAKLFPLLLFSAHGGGDDEDDDDDVLDVDDVDANASSDALTLGGTHSVLHVEASTGRQELRDMMKDFDDADDDDDTSGSRRRPRHASDTGAGDDLLAMMDAL</sequence>